<reference evidence="1 2" key="1">
    <citation type="submission" date="2016-03" db="EMBL/GenBank/DDBJ databases">
        <title>Genome Sequence and Comparative Pathogenic Determinants of Uropathogenic Escherichia coli O25b:H4, a Clinical Isolate from Saudi Arabia.</title>
        <authorList>
            <person name="Alyamani E.A.J."/>
            <person name="Khiyami M.A."/>
            <person name="Booq R.Y."/>
            <person name="Bahwerth F.S."/>
            <person name="Vaisvil B."/>
            <person name="Schmitt D.P."/>
            <person name="Kapatral V."/>
        </authorList>
    </citation>
    <scope>NUCLEOTIDE SEQUENCE [LARGE SCALE GENOMIC DNA]</scope>
    <source>
        <strain evidence="1 2">O25b:H4</strain>
    </source>
</reference>
<dbReference type="AlphaFoldDB" id="A0A192C8J3"/>
<evidence type="ECO:0000313" key="2">
    <source>
        <dbReference type="Proteomes" id="UP000183316"/>
    </source>
</evidence>
<sequence>MNALPGIQNNINQYVVLIVGRIKRASVASGIWLLSPDAA</sequence>
<evidence type="ECO:0000313" key="1">
    <source>
        <dbReference type="EMBL" id="ANK02383.1"/>
    </source>
</evidence>
<protein>
    <submittedName>
        <fullName evidence="1">Uncharacterized protein</fullName>
    </submittedName>
</protein>
<dbReference type="PATRIC" id="fig|941280.3.peg.1109"/>
<proteinExistence type="predicted"/>
<dbReference type="Proteomes" id="UP000183316">
    <property type="component" value="Chromosome"/>
</dbReference>
<organism evidence="1 2">
    <name type="scientific">Escherichia coli O25b:H4</name>
    <dbReference type="NCBI Taxonomy" id="941280"/>
    <lineage>
        <taxon>Bacteria</taxon>
        <taxon>Pseudomonadati</taxon>
        <taxon>Pseudomonadota</taxon>
        <taxon>Gammaproteobacteria</taxon>
        <taxon>Enterobacterales</taxon>
        <taxon>Enterobacteriaceae</taxon>
        <taxon>Escherichia</taxon>
    </lineage>
</organism>
<gene>
    <name evidence="1" type="ORF">WLH_01122</name>
</gene>
<accession>A0A192C8J3</accession>
<dbReference type="EMBL" id="CP015085">
    <property type="protein sequence ID" value="ANK02383.1"/>
    <property type="molecule type" value="Genomic_DNA"/>
</dbReference>
<name>A0A192C8J3_ECO25</name>